<dbReference type="KEGG" id="saqi:AXG55_08900"/>
<dbReference type="AlphaFoldDB" id="A0A1L4D1E6"/>
<keyword evidence="5 6" id="KW-0472">Membrane</keyword>
<proteinExistence type="predicted"/>
<feature type="transmembrane region" description="Helical" evidence="6">
    <location>
        <begin position="19"/>
        <end position="37"/>
    </location>
</feature>
<evidence type="ECO:0000256" key="4">
    <source>
        <dbReference type="ARBA" id="ARBA00022989"/>
    </source>
</evidence>
<dbReference type="OrthoDB" id="5288409at2"/>
<feature type="domain" description="MacB-like periplasmic core" evidence="8">
    <location>
        <begin position="20"/>
        <end position="210"/>
    </location>
</feature>
<dbReference type="InterPro" id="IPR025857">
    <property type="entry name" value="MacB_PCD"/>
</dbReference>
<keyword evidence="2" id="KW-1003">Cell membrane</keyword>
<feature type="transmembrane region" description="Helical" evidence="6">
    <location>
        <begin position="335"/>
        <end position="368"/>
    </location>
</feature>
<dbReference type="GO" id="GO:0005886">
    <property type="term" value="C:plasma membrane"/>
    <property type="evidence" value="ECO:0007669"/>
    <property type="project" value="UniProtKB-SubCell"/>
</dbReference>
<dbReference type="InterPro" id="IPR051125">
    <property type="entry name" value="ABC-4/HrtB_transporter"/>
</dbReference>
<comment type="subcellular location">
    <subcellularLocation>
        <location evidence="1">Cell membrane</location>
        <topology evidence="1">Multi-pass membrane protein</topology>
    </subcellularLocation>
</comment>
<dbReference type="PANTHER" id="PTHR43738">
    <property type="entry name" value="ABC TRANSPORTER, MEMBRANE PROTEIN"/>
    <property type="match status" value="1"/>
</dbReference>
<evidence type="ECO:0000256" key="3">
    <source>
        <dbReference type="ARBA" id="ARBA00022692"/>
    </source>
</evidence>
<evidence type="ECO:0000256" key="6">
    <source>
        <dbReference type="SAM" id="Phobius"/>
    </source>
</evidence>
<sequence length="422" mass="46649">MIIHLKIALQSLLNRKMTFLLTIFSIAMSIMLFLGIARIRQGAKESFSNTISKTDLVVGARGSGIQLLLYTVFHMGNATNNISWSSYEEIKNYPEVKWTIPFSLGDSYHGYRVVATDQNLYQHYRFFGDKKIQVAQGDIPDNVFDVALGWEMAKKENLKIGDPIPLTHGISTGPGIIVHKDKPFTVVGILKETGTPLDRAAYITLEGMEAIHIDWTNGAPPIPGNELSTSQIKKENIKVTQLTAFLLGAENRISALGLQRDLNNFKKEPIMAIIPGVALSQLWETVSYAESALQIISVFVVAIGLIGMMVSIYTSLETRRREISILRAVGAGSKAIVFLLISESLIISVFACILGYILCYGAILIARPFILNEFGILIPSISFEVNEFYYLLSVIIFSCIIGLVPAIKAYKNSLHDGLSVRL</sequence>
<keyword evidence="3 6" id="KW-0812">Transmembrane</keyword>
<name>A0A1L4D1E6_9BACT</name>
<organism evidence="9 10">
    <name type="scientific">Silvanigrella aquatica</name>
    <dbReference type="NCBI Taxonomy" id="1915309"/>
    <lineage>
        <taxon>Bacteria</taxon>
        <taxon>Pseudomonadati</taxon>
        <taxon>Bdellovibrionota</taxon>
        <taxon>Oligoflexia</taxon>
        <taxon>Silvanigrellales</taxon>
        <taxon>Silvanigrellaceae</taxon>
        <taxon>Silvanigrella</taxon>
    </lineage>
</organism>
<dbReference type="InterPro" id="IPR003838">
    <property type="entry name" value="ABC3_permease_C"/>
</dbReference>
<evidence type="ECO:0000256" key="2">
    <source>
        <dbReference type="ARBA" id="ARBA00022475"/>
    </source>
</evidence>
<dbReference type="RefSeq" id="WP_148697764.1">
    <property type="nucleotide sequence ID" value="NZ_CP017834.1"/>
</dbReference>
<dbReference type="STRING" id="1915309.AXG55_08900"/>
<evidence type="ECO:0000313" key="9">
    <source>
        <dbReference type="EMBL" id="APJ04018.1"/>
    </source>
</evidence>
<feature type="transmembrane region" description="Helical" evidence="6">
    <location>
        <begin position="295"/>
        <end position="314"/>
    </location>
</feature>
<evidence type="ECO:0008006" key="11">
    <source>
        <dbReference type="Google" id="ProtNLM"/>
    </source>
</evidence>
<keyword evidence="4 6" id="KW-1133">Transmembrane helix</keyword>
<reference evidence="9 10" key="1">
    <citation type="submission" date="2016-10" db="EMBL/GenBank/DDBJ databases">
        <title>Silvanigrella aquatica sp. nov., isolated from a freshwater lake located in the Black Forest, Germany, description of Silvanigrellaceae fam. nov., Silvanigrellales ord. nov., reclassification of the order Bdellovibrionales in the class Oligoflexia, reclassification of the families Bacteriovoracaceae and Halobacteriovoraceae in the new order Bacteriovoracales ord. nov., and reclassification of the family Pseudobacteriovoracaceae in the order Oligoflexiales.</title>
        <authorList>
            <person name="Hahn M.W."/>
            <person name="Schmidt J."/>
            <person name="Koll U."/>
            <person name="Rohde M."/>
            <person name="Verbag S."/>
            <person name="Pitt A."/>
            <person name="Nakai R."/>
            <person name="Naganuma T."/>
            <person name="Lang E."/>
        </authorList>
    </citation>
    <scope>NUCLEOTIDE SEQUENCE [LARGE SCALE GENOMIC DNA]</scope>
    <source>
        <strain evidence="9 10">MWH-Nonnen-W8red</strain>
    </source>
</reference>
<evidence type="ECO:0000259" key="7">
    <source>
        <dbReference type="Pfam" id="PF02687"/>
    </source>
</evidence>
<feature type="domain" description="ABC3 transporter permease C-terminal" evidence="7">
    <location>
        <begin position="295"/>
        <end position="411"/>
    </location>
</feature>
<keyword evidence="10" id="KW-1185">Reference proteome</keyword>
<gene>
    <name evidence="9" type="ORF">AXG55_08900</name>
</gene>
<dbReference type="PANTHER" id="PTHR43738:SF2">
    <property type="entry name" value="ABC TRANSPORTER PERMEASE"/>
    <property type="match status" value="1"/>
</dbReference>
<dbReference type="Pfam" id="PF12704">
    <property type="entry name" value="MacB_PCD"/>
    <property type="match status" value="1"/>
</dbReference>
<dbReference type="EMBL" id="CP017834">
    <property type="protein sequence ID" value="APJ04018.1"/>
    <property type="molecule type" value="Genomic_DNA"/>
</dbReference>
<evidence type="ECO:0000256" key="1">
    <source>
        <dbReference type="ARBA" id="ARBA00004651"/>
    </source>
</evidence>
<protein>
    <recommendedName>
        <fullName evidence="11">Peptide ABC transporter permease</fullName>
    </recommendedName>
</protein>
<accession>A0A1L4D1E6</accession>
<evidence type="ECO:0000313" key="10">
    <source>
        <dbReference type="Proteomes" id="UP000184731"/>
    </source>
</evidence>
<evidence type="ECO:0000256" key="5">
    <source>
        <dbReference type="ARBA" id="ARBA00023136"/>
    </source>
</evidence>
<dbReference type="Proteomes" id="UP000184731">
    <property type="component" value="Chromosome"/>
</dbReference>
<dbReference type="Pfam" id="PF02687">
    <property type="entry name" value="FtsX"/>
    <property type="match status" value="1"/>
</dbReference>
<evidence type="ECO:0000259" key="8">
    <source>
        <dbReference type="Pfam" id="PF12704"/>
    </source>
</evidence>
<feature type="transmembrane region" description="Helical" evidence="6">
    <location>
        <begin position="388"/>
        <end position="407"/>
    </location>
</feature>